<dbReference type="GO" id="GO:0008168">
    <property type="term" value="F:methyltransferase activity"/>
    <property type="evidence" value="ECO:0007669"/>
    <property type="project" value="UniProtKB-KW"/>
</dbReference>
<dbReference type="CDD" id="cd02440">
    <property type="entry name" value="AdoMet_MTases"/>
    <property type="match status" value="1"/>
</dbReference>
<dbReference type="eggNOG" id="COG2226">
    <property type="taxonomic scope" value="Bacteria"/>
</dbReference>
<organism evidence="3">
    <name type="scientific">Vecturithrix granuli</name>
    <dbReference type="NCBI Taxonomy" id="1499967"/>
    <lineage>
        <taxon>Bacteria</taxon>
        <taxon>Candidatus Moduliflexota</taxon>
        <taxon>Candidatus Vecturitrichia</taxon>
        <taxon>Candidatus Vecturitrichales</taxon>
        <taxon>Candidatus Vecturitrichaceae</taxon>
        <taxon>Candidatus Vecturithrix</taxon>
    </lineage>
</organism>
<dbReference type="AlphaFoldDB" id="A0A081BYR8"/>
<dbReference type="STRING" id="1499967.U27_04440"/>
<dbReference type="PANTHER" id="PTHR43861">
    <property type="entry name" value="TRANS-ACONITATE 2-METHYLTRANSFERASE-RELATED"/>
    <property type="match status" value="1"/>
</dbReference>
<dbReference type="InterPro" id="IPR029063">
    <property type="entry name" value="SAM-dependent_MTases_sf"/>
</dbReference>
<gene>
    <name evidence="3" type="ORF">U27_04440</name>
</gene>
<dbReference type="SUPFAM" id="SSF53335">
    <property type="entry name" value="S-adenosyl-L-methionine-dependent methyltransferases"/>
    <property type="match status" value="1"/>
</dbReference>
<evidence type="ECO:0000256" key="1">
    <source>
        <dbReference type="ARBA" id="ARBA00022679"/>
    </source>
</evidence>
<dbReference type="HOGENOM" id="CLU_069129_8_2_0"/>
<protein>
    <submittedName>
        <fullName evidence="3">Methyltransferase type 11</fullName>
    </submittedName>
</protein>
<dbReference type="Proteomes" id="UP000030661">
    <property type="component" value="Unassembled WGS sequence"/>
</dbReference>
<proteinExistence type="predicted"/>
<sequence>MELFSLPAVYDTAFQFRNARKAIDFIEECVRTYGGTPVSSVVDIACGTGHYTCEFARRGLNVYGIDISRAMCRYVRQKAETEALTVQVFCCDMVDFSLPRQCELAVCFFDSLTYLPTPQAMISHFRSVARLLLSGSLYILELGVIDSFDNHNVEEVWTENRRDFFVTSAYFREGAILDDRFQEHCTFRAVYQEHCAFFSLKYLKLALTLKTFMRLLDQAGCFTLLALYDDFDASALLDQEEVPWRIIAILQRH</sequence>
<feature type="domain" description="Methyltransferase" evidence="2">
    <location>
        <begin position="41"/>
        <end position="128"/>
    </location>
</feature>
<dbReference type="GO" id="GO:0032259">
    <property type="term" value="P:methylation"/>
    <property type="evidence" value="ECO:0007669"/>
    <property type="project" value="UniProtKB-KW"/>
</dbReference>
<accession>A0A081BYR8</accession>
<evidence type="ECO:0000259" key="2">
    <source>
        <dbReference type="Pfam" id="PF13649"/>
    </source>
</evidence>
<keyword evidence="3" id="KW-0489">Methyltransferase</keyword>
<dbReference type="InterPro" id="IPR041698">
    <property type="entry name" value="Methyltransf_25"/>
</dbReference>
<evidence type="ECO:0000313" key="4">
    <source>
        <dbReference type="Proteomes" id="UP000030661"/>
    </source>
</evidence>
<evidence type="ECO:0000313" key="3">
    <source>
        <dbReference type="EMBL" id="GAK57473.1"/>
    </source>
</evidence>
<dbReference type="Pfam" id="PF13649">
    <property type="entry name" value="Methyltransf_25"/>
    <property type="match status" value="1"/>
</dbReference>
<dbReference type="Gene3D" id="2.20.25.110">
    <property type="entry name" value="S-adenosyl-L-methionine-dependent methyltransferases"/>
    <property type="match status" value="1"/>
</dbReference>
<keyword evidence="4" id="KW-1185">Reference proteome</keyword>
<name>A0A081BYR8_VECG1</name>
<reference evidence="3" key="1">
    <citation type="journal article" date="2015" name="PeerJ">
        <title>First genomic representation of candidate bacterial phylum KSB3 points to enhanced environmental sensing as a trigger of wastewater bulking.</title>
        <authorList>
            <person name="Sekiguchi Y."/>
            <person name="Ohashi A."/>
            <person name="Parks D.H."/>
            <person name="Yamauchi T."/>
            <person name="Tyson G.W."/>
            <person name="Hugenholtz P."/>
        </authorList>
    </citation>
    <scope>NUCLEOTIDE SEQUENCE [LARGE SCALE GENOMIC DNA]</scope>
</reference>
<dbReference type="EMBL" id="DF820466">
    <property type="protein sequence ID" value="GAK57473.1"/>
    <property type="molecule type" value="Genomic_DNA"/>
</dbReference>
<keyword evidence="1 3" id="KW-0808">Transferase</keyword>
<dbReference type="Gene3D" id="3.40.50.150">
    <property type="entry name" value="Vaccinia Virus protein VP39"/>
    <property type="match status" value="1"/>
</dbReference>